<dbReference type="Gene3D" id="3.90.1680.10">
    <property type="entry name" value="SOS response associated peptidase-like"/>
    <property type="match status" value="1"/>
</dbReference>
<dbReference type="InterPro" id="IPR003738">
    <property type="entry name" value="SRAP"/>
</dbReference>
<keyword evidence="2" id="KW-0645">Protease</keyword>
<dbReference type="AlphaFoldDB" id="A0A160TH82"/>
<protein>
    <submittedName>
        <fullName evidence="8">Mll9711 protein</fullName>
    </submittedName>
</protein>
<accession>A0A160TH82</accession>
<gene>
    <name evidence="8" type="ORF">MGWOODY_Smn1276</name>
</gene>
<evidence type="ECO:0000256" key="6">
    <source>
        <dbReference type="ARBA" id="ARBA00023125"/>
    </source>
</evidence>
<evidence type="ECO:0000256" key="3">
    <source>
        <dbReference type="ARBA" id="ARBA00022763"/>
    </source>
</evidence>
<keyword evidence="3" id="KW-0227">DNA damage</keyword>
<keyword evidence="5" id="KW-0190">Covalent protein-DNA linkage</keyword>
<dbReference type="GO" id="GO:0003697">
    <property type="term" value="F:single-stranded DNA binding"/>
    <property type="evidence" value="ECO:0007669"/>
    <property type="project" value="InterPro"/>
</dbReference>
<dbReference type="SUPFAM" id="SSF143081">
    <property type="entry name" value="BB1717-like"/>
    <property type="match status" value="1"/>
</dbReference>
<keyword evidence="6" id="KW-0238">DNA-binding</keyword>
<dbReference type="GO" id="GO:0106300">
    <property type="term" value="P:protein-DNA covalent cross-linking repair"/>
    <property type="evidence" value="ECO:0007669"/>
    <property type="project" value="InterPro"/>
</dbReference>
<reference evidence="8" key="1">
    <citation type="submission" date="2015-10" db="EMBL/GenBank/DDBJ databases">
        <authorList>
            <person name="Gilbert D.G."/>
        </authorList>
    </citation>
    <scope>NUCLEOTIDE SEQUENCE</scope>
</reference>
<sequence length="205" mass="23088">MCNDYRLEVDIASIVEDFEDLKIRIKMPEGTPNVAARADINISDVAPIVRSGEGRGSGEVVNRRWSWPGQNGRPVYNFRSEGRTFTSHRCLILADGFYEFTAPTDPGQKRKTKWLFTLKDHAWFCIAGIWRSHPEIGEAFTMLTMDPGDDIAPYHSRQIVPLPRDRWADWLDPSVPAENVLGLLPKGSLIPQQVYPPIAAQASLL</sequence>
<dbReference type="Pfam" id="PF02586">
    <property type="entry name" value="SRAP"/>
    <property type="match status" value="1"/>
</dbReference>
<dbReference type="InterPro" id="IPR036590">
    <property type="entry name" value="SRAP-like"/>
</dbReference>
<evidence type="ECO:0000256" key="5">
    <source>
        <dbReference type="ARBA" id="ARBA00023124"/>
    </source>
</evidence>
<keyword evidence="4" id="KW-0378">Hydrolase</keyword>
<evidence type="ECO:0000256" key="7">
    <source>
        <dbReference type="ARBA" id="ARBA00023239"/>
    </source>
</evidence>
<dbReference type="GO" id="GO:0016829">
    <property type="term" value="F:lyase activity"/>
    <property type="evidence" value="ECO:0007669"/>
    <property type="project" value="UniProtKB-KW"/>
</dbReference>
<evidence type="ECO:0000256" key="2">
    <source>
        <dbReference type="ARBA" id="ARBA00022670"/>
    </source>
</evidence>
<keyword evidence="7" id="KW-0456">Lyase</keyword>
<evidence type="ECO:0000256" key="1">
    <source>
        <dbReference type="ARBA" id="ARBA00008136"/>
    </source>
</evidence>
<evidence type="ECO:0000313" key="8">
    <source>
        <dbReference type="EMBL" id="CUS43621.1"/>
    </source>
</evidence>
<proteinExistence type="inferred from homology"/>
<name>A0A160TH82_9ZZZZ</name>
<organism evidence="8">
    <name type="scientific">hydrothermal vent metagenome</name>
    <dbReference type="NCBI Taxonomy" id="652676"/>
    <lineage>
        <taxon>unclassified sequences</taxon>
        <taxon>metagenomes</taxon>
        <taxon>ecological metagenomes</taxon>
    </lineage>
</organism>
<comment type="similarity">
    <text evidence="1">Belongs to the SOS response-associated peptidase family.</text>
</comment>
<dbReference type="GO" id="GO:0008233">
    <property type="term" value="F:peptidase activity"/>
    <property type="evidence" value="ECO:0007669"/>
    <property type="project" value="UniProtKB-KW"/>
</dbReference>
<dbReference type="EMBL" id="CZQE01000069">
    <property type="protein sequence ID" value="CUS43621.1"/>
    <property type="molecule type" value="Genomic_DNA"/>
</dbReference>
<dbReference type="PANTHER" id="PTHR13604">
    <property type="entry name" value="DC12-RELATED"/>
    <property type="match status" value="1"/>
</dbReference>
<evidence type="ECO:0000256" key="4">
    <source>
        <dbReference type="ARBA" id="ARBA00022801"/>
    </source>
</evidence>
<dbReference type="GO" id="GO:0006508">
    <property type="term" value="P:proteolysis"/>
    <property type="evidence" value="ECO:0007669"/>
    <property type="project" value="UniProtKB-KW"/>
</dbReference>
<dbReference type="PANTHER" id="PTHR13604:SF0">
    <property type="entry name" value="ABASIC SITE PROCESSING PROTEIN HMCES"/>
    <property type="match status" value="1"/>
</dbReference>